<evidence type="ECO:0000313" key="2">
    <source>
        <dbReference type="EMBL" id="OWM88859.1"/>
    </source>
</evidence>
<comment type="caution">
    <text evidence="2">The sequence shown here is derived from an EMBL/GenBank/DDBJ whole genome shotgun (WGS) entry which is preliminary data.</text>
</comment>
<keyword evidence="1" id="KW-0732">Signal</keyword>
<evidence type="ECO:0000256" key="1">
    <source>
        <dbReference type="SAM" id="SignalP"/>
    </source>
</evidence>
<reference evidence="3" key="1">
    <citation type="journal article" date="2017" name="Plant J.">
        <title>The pomegranate (Punica granatum L.) genome and the genomics of punicalagin biosynthesis.</title>
        <authorList>
            <person name="Qin G."/>
            <person name="Xu C."/>
            <person name="Ming R."/>
            <person name="Tang H."/>
            <person name="Guyot R."/>
            <person name="Kramer E.M."/>
            <person name="Hu Y."/>
            <person name="Yi X."/>
            <person name="Qi Y."/>
            <person name="Xu X."/>
            <person name="Gao Z."/>
            <person name="Pan H."/>
            <person name="Jian J."/>
            <person name="Tian Y."/>
            <person name="Yue Z."/>
            <person name="Xu Y."/>
        </authorList>
    </citation>
    <scope>NUCLEOTIDE SEQUENCE [LARGE SCALE GENOMIC DNA]</scope>
    <source>
        <strain evidence="3">cv. Dabenzi</strain>
    </source>
</reference>
<sequence length="100" mass="10940">MLTSSSCLIVLDLSAILSSTSKVSPLELLSVTLLLKVVVDDDNVDMSFLGLKLDDDTDVFTGLRFLAVLGFVWSETLDLAFQKLQLEGEEESSGDPRLCR</sequence>
<dbReference type="Proteomes" id="UP000197138">
    <property type="component" value="Unassembled WGS sequence"/>
</dbReference>
<feature type="signal peptide" evidence="1">
    <location>
        <begin position="1"/>
        <end position="22"/>
    </location>
</feature>
<feature type="chain" id="PRO_5012533011" evidence="1">
    <location>
        <begin position="23"/>
        <end position="100"/>
    </location>
</feature>
<name>A0A218XW78_PUNGR</name>
<gene>
    <name evidence="2" type="ORF">CDL15_Pgr020813</name>
</gene>
<organism evidence="2 3">
    <name type="scientific">Punica granatum</name>
    <name type="common">Pomegranate</name>
    <dbReference type="NCBI Taxonomy" id="22663"/>
    <lineage>
        <taxon>Eukaryota</taxon>
        <taxon>Viridiplantae</taxon>
        <taxon>Streptophyta</taxon>
        <taxon>Embryophyta</taxon>
        <taxon>Tracheophyta</taxon>
        <taxon>Spermatophyta</taxon>
        <taxon>Magnoliopsida</taxon>
        <taxon>eudicotyledons</taxon>
        <taxon>Gunneridae</taxon>
        <taxon>Pentapetalae</taxon>
        <taxon>rosids</taxon>
        <taxon>malvids</taxon>
        <taxon>Myrtales</taxon>
        <taxon>Lythraceae</taxon>
        <taxon>Punica</taxon>
    </lineage>
</organism>
<accession>A0A218XW78</accession>
<protein>
    <submittedName>
        <fullName evidence="2">Uncharacterized protein</fullName>
    </submittedName>
</protein>
<evidence type="ECO:0000313" key="3">
    <source>
        <dbReference type="Proteomes" id="UP000197138"/>
    </source>
</evidence>
<dbReference type="EMBL" id="MTKT01000785">
    <property type="protein sequence ID" value="OWM88859.1"/>
    <property type="molecule type" value="Genomic_DNA"/>
</dbReference>
<proteinExistence type="predicted"/>
<dbReference type="AlphaFoldDB" id="A0A218XW78"/>